<comment type="caution">
    <text evidence="3">The sequence shown here is derived from an EMBL/GenBank/DDBJ whole genome shotgun (WGS) entry which is preliminary data.</text>
</comment>
<keyword evidence="4" id="KW-1185">Reference proteome</keyword>
<feature type="domain" description="DUF397" evidence="2">
    <location>
        <begin position="8"/>
        <end position="61"/>
    </location>
</feature>
<protein>
    <submittedName>
        <fullName evidence="3">Uncharacterized protein DUF397</fullName>
    </submittedName>
</protein>
<gene>
    <name evidence="3" type="ORF">FHX40_1819</name>
</gene>
<dbReference type="Pfam" id="PF04149">
    <property type="entry name" value="DUF397"/>
    <property type="match status" value="1"/>
</dbReference>
<name>A0A543IX19_9ACTN</name>
<evidence type="ECO:0000259" key="2">
    <source>
        <dbReference type="Pfam" id="PF04149"/>
    </source>
</evidence>
<feature type="region of interest" description="Disordered" evidence="1">
    <location>
        <begin position="1"/>
        <end position="20"/>
    </location>
</feature>
<dbReference type="RefSeq" id="WP_142259188.1">
    <property type="nucleotide sequence ID" value="NZ_BMPV01000007.1"/>
</dbReference>
<sequence length="64" mass="7051">MINPPGTSWRKSTHSDGNMGDCAEVATNLPGIVAVRDSKNPDGPVLTFTRDEWRAFLKSIKRHA</sequence>
<organism evidence="3 4">
    <name type="scientific">Thermopolyspora flexuosa</name>
    <dbReference type="NCBI Taxonomy" id="103836"/>
    <lineage>
        <taxon>Bacteria</taxon>
        <taxon>Bacillati</taxon>
        <taxon>Actinomycetota</taxon>
        <taxon>Actinomycetes</taxon>
        <taxon>Streptosporangiales</taxon>
        <taxon>Streptosporangiaceae</taxon>
        <taxon>Thermopolyspora</taxon>
    </lineage>
</organism>
<evidence type="ECO:0000313" key="4">
    <source>
        <dbReference type="Proteomes" id="UP000319213"/>
    </source>
</evidence>
<reference evidence="3 4" key="1">
    <citation type="submission" date="2019-06" db="EMBL/GenBank/DDBJ databases">
        <title>Sequencing the genomes of 1000 actinobacteria strains.</title>
        <authorList>
            <person name="Klenk H.-P."/>
        </authorList>
    </citation>
    <scope>NUCLEOTIDE SEQUENCE [LARGE SCALE GENOMIC DNA]</scope>
    <source>
        <strain evidence="3 4">DSM 43186</strain>
    </source>
</reference>
<evidence type="ECO:0000313" key="3">
    <source>
        <dbReference type="EMBL" id="TQM75120.1"/>
    </source>
</evidence>
<dbReference type="AlphaFoldDB" id="A0A543IX19"/>
<evidence type="ECO:0000256" key="1">
    <source>
        <dbReference type="SAM" id="MobiDB-lite"/>
    </source>
</evidence>
<proteinExistence type="predicted"/>
<dbReference type="EMBL" id="VFPQ01000001">
    <property type="protein sequence ID" value="TQM75120.1"/>
    <property type="molecule type" value="Genomic_DNA"/>
</dbReference>
<feature type="compositionally biased region" description="Polar residues" evidence="1">
    <location>
        <begin position="1"/>
        <end position="10"/>
    </location>
</feature>
<dbReference type="OrthoDB" id="3432106at2"/>
<dbReference type="InterPro" id="IPR007278">
    <property type="entry name" value="DUF397"/>
</dbReference>
<accession>A0A543IX19</accession>
<dbReference type="Proteomes" id="UP000319213">
    <property type="component" value="Unassembled WGS sequence"/>
</dbReference>